<dbReference type="GO" id="GO:0004573">
    <property type="term" value="F:Glc3Man9GlcNAc2 oligosaccharide glucosidase activity"/>
    <property type="evidence" value="ECO:0007669"/>
    <property type="project" value="UniProtKB-UniRule"/>
</dbReference>
<evidence type="ECO:0000313" key="18">
    <source>
        <dbReference type="EMBL" id="CAH1785069.1"/>
    </source>
</evidence>
<comment type="similarity">
    <text evidence="3 16">Belongs to the glycosyl hydrolase 63 family.</text>
</comment>
<name>A0A8J1T5R2_OWEFU</name>
<evidence type="ECO:0000256" key="2">
    <source>
        <dbReference type="ARBA" id="ARBA00004740"/>
    </source>
</evidence>
<proteinExistence type="inferred from homology"/>
<keyword evidence="8 16" id="KW-1133">Transmembrane helix</keyword>
<feature type="compositionally biased region" description="Basic and acidic residues" evidence="17">
    <location>
        <begin position="1"/>
        <end position="24"/>
    </location>
</feature>
<dbReference type="InterPro" id="IPR038518">
    <property type="entry name" value="Glyco_hydro_63N_sf"/>
</dbReference>
<keyword evidence="6 16" id="KW-0256">Endoplasmic reticulum</keyword>
<dbReference type="InterPro" id="IPR031631">
    <property type="entry name" value="Glyco_hydro_63N"/>
</dbReference>
<keyword evidence="10" id="KW-0325">Glycoprotein</keyword>
<dbReference type="Pfam" id="PF03200">
    <property type="entry name" value="Glyco_hydro_63"/>
    <property type="match status" value="1"/>
</dbReference>
<gene>
    <name evidence="18" type="ORF">OFUS_LOCUS11176</name>
</gene>
<protein>
    <recommendedName>
        <fullName evidence="15 16">Mannosyl-oligosaccharide glucosidase</fullName>
        <ecNumber evidence="12 16">3.2.1.106</ecNumber>
    </recommendedName>
</protein>
<dbReference type="PANTHER" id="PTHR10412:SF11">
    <property type="entry name" value="MANNOSYL-OLIGOSACCHARIDE GLUCOSIDASE"/>
    <property type="match status" value="1"/>
</dbReference>
<evidence type="ECO:0000256" key="9">
    <source>
        <dbReference type="ARBA" id="ARBA00023136"/>
    </source>
</evidence>
<sequence>MTRKNDTTRLRKKPVKLEEENDRVGKKKAKESPMSIYTLGVILSLIGAGIFLFLRMRAQESVKTPLNAPRVIKERSSSMPLAPHDAERFWGTYRSQLYFGMRTKYPTSPLFGLMWFDQFVGQGMPAVRHWCNQGDRLPRYGWLAHDGVNFGSQEIVDHRYIMMTDFVKRQGGSHGGDWTARFSLRPVPGQEKTVMSLLFYSVLQGQGKLTPEIVKNRLVAIHGSTEDLGSFTLRFPKSASNVKKTNFLTTYSPVVDQLKEVMMSRMLLENYEKGSKQSYIALGGHRMPPDFDGEPNFVVHQVTVSLPFEMEVVFESGSFKDRPNSLSGDTLTSELSKYHSHFDGKFENVFQLGKKNFGGHEVLLAKAALSNMVGGIGYWYGQSLVQSKYNEKPVEYWPAPLYSAVPSRSFFPRGFLWDEGFHNLLISKWDPEISKEIIGHWLDLMNQEGWIPREQILGDEARAKVPAEFVVQKNENANPPTLFLPLKLLIADLIKSEKAKDHDYLQAVFPRLKTWFNWFNVTQTGPIPFTYRWRGRDSETKRELNPKTLTSGLDDYPRASHPTDDEYHVDLRCWMAFAAGILADIAKSLGEPHEEYKATYDILTNNDLLDKLHWDPVTERYADYGLHSNKVKLEKPKPPKNIKQGQTPPSPQHLEKVRVTKVEPKNQFVDSFGYVSLFPFLLQIIEPTSPKLGKILTDLRNEKMLWTNHGLRSLAKIAPLYNKYNTEHDGPYWRGPIWININFLAVRALNYYSTNEGPYKDQARSIYVDLRKNLIDNVLKEYKRTGFIWEQYDDATGHGKGSHPFTGWSALVVAIMAEEY</sequence>
<organism evidence="18 19">
    <name type="scientific">Owenia fusiformis</name>
    <name type="common">Polychaete worm</name>
    <dbReference type="NCBI Taxonomy" id="6347"/>
    <lineage>
        <taxon>Eukaryota</taxon>
        <taxon>Metazoa</taxon>
        <taxon>Spiralia</taxon>
        <taxon>Lophotrochozoa</taxon>
        <taxon>Annelida</taxon>
        <taxon>Polychaeta</taxon>
        <taxon>Sedentaria</taxon>
        <taxon>Canalipalpata</taxon>
        <taxon>Sabellida</taxon>
        <taxon>Oweniida</taxon>
        <taxon>Oweniidae</taxon>
        <taxon>Owenia</taxon>
    </lineage>
</organism>
<dbReference type="FunFam" id="2.70.98.110:FF:000001">
    <property type="entry name" value="Mannosyl-oligosaccharide glucosidase"/>
    <property type="match status" value="1"/>
</dbReference>
<keyword evidence="19" id="KW-1185">Reference proteome</keyword>
<dbReference type="EMBL" id="CAIIXF020000005">
    <property type="protein sequence ID" value="CAH1785069.1"/>
    <property type="molecule type" value="Genomic_DNA"/>
</dbReference>
<comment type="caution">
    <text evidence="18">The sequence shown here is derived from an EMBL/GenBank/DDBJ whole genome shotgun (WGS) entry which is preliminary data.</text>
</comment>
<evidence type="ECO:0000256" key="10">
    <source>
        <dbReference type="ARBA" id="ARBA00023180"/>
    </source>
</evidence>
<feature type="region of interest" description="Disordered" evidence="17">
    <location>
        <begin position="1"/>
        <end position="26"/>
    </location>
</feature>
<evidence type="ECO:0000313" key="19">
    <source>
        <dbReference type="Proteomes" id="UP000749559"/>
    </source>
</evidence>
<evidence type="ECO:0000256" key="4">
    <source>
        <dbReference type="ARBA" id="ARBA00022692"/>
    </source>
</evidence>
<dbReference type="EC" id="3.2.1.106" evidence="12 16"/>
<dbReference type="InterPro" id="IPR012341">
    <property type="entry name" value="6hp_glycosidase-like_sf"/>
</dbReference>
<comment type="subcellular location">
    <subcellularLocation>
        <location evidence="1 16">Endoplasmic reticulum membrane</location>
        <topology evidence="1 16">Single-pass type II membrane protein</topology>
    </subcellularLocation>
</comment>
<keyword evidence="4 16" id="KW-0812">Transmembrane</keyword>
<keyword evidence="5 16" id="KW-0378">Hydrolase</keyword>
<dbReference type="FunFam" id="1.50.10.10:FF:000009">
    <property type="entry name" value="mannosyl-oligosaccharide glucosidase"/>
    <property type="match status" value="1"/>
</dbReference>
<dbReference type="SUPFAM" id="SSF48208">
    <property type="entry name" value="Six-hairpin glycosidases"/>
    <property type="match status" value="1"/>
</dbReference>
<dbReference type="GO" id="GO:0009311">
    <property type="term" value="P:oligosaccharide metabolic process"/>
    <property type="evidence" value="ECO:0007669"/>
    <property type="project" value="UniProtKB-UniRule"/>
</dbReference>
<evidence type="ECO:0000256" key="14">
    <source>
        <dbReference type="ARBA" id="ARBA00054325"/>
    </source>
</evidence>
<evidence type="ECO:0000256" key="16">
    <source>
        <dbReference type="RuleBase" id="RU368089"/>
    </source>
</evidence>
<dbReference type="InterPro" id="IPR008928">
    <property type="entry name" value="6-hairpin_glycosidase_sf"/>
</dbReference>
<evidence type="ECO:0000256" key="1">
    <source>
        <dbReference type="ARBA" id="ARBA00004648"/>
    </source>
</evidence>
<evidence type="ECO:0000256" key="7">
    <source>
        <dbReference type="ARBA" id="ARBA00022968"/>
    </source>
</evidence>
<dbReference type="PANTHER" id="PTHR10412">
    <property type="entry name" value="MANNOSYL-OLIGOSACCHARIDE GLUCOSIDASE"/>
    <property type="match status" value="1"/>
</dbReference>
<dbReference type="OrthoDB" id="410058at2759"/>
<comment type="function">
    <text evidence="16">Cleaves the distal alpha 1,2-linked glucose residue from the Glc(3)Man(9)GlcNAc(2) oligosaccharide precursor.</text>
</comment>
<dbReference type="GO" id="GO:0005789">
    <property type="term" value="C:endoplasmic reticulum membrane"/>
    <property type="evidence" value="ECO:0007669"/>
    <property type="project" value="UniProtKB-SubCell"/>
</dbReference>
<evidence type="ECO:0000256" key="11">
    <source>
        <dbReference type="ARBA" id="ARBA00023295"/>
    </source>
</evidence>
<dbReference type="Gene3D" id="1.50.10.10">
    <property type="match status" value="1"/>
</dbReference>
<dbReference type="Proteomes" id="UP000749559">
    <property type="component" value="Unassembled WGS sequence"/>
</dbReference>
<evidence type="ECO:0000256" key="12">
    <source>
        <dbReference type="ARBA" id="ARBA00038888"/>
    </source>
</evidence>
<evidence type="ECO:0000256" key="13">
    <source>
        <dbReference type="ARBA" id="ARBA00052596"/>
    </source>
</evidence>
<evidence type="ECO:0000256" key="6">
    <source>
        <dbReference type="ARBA" id="ARBA00022824"/>
    </source>
</evidence>
<comment type="pathway">
    <text evidence="2">Glycan metabolism; N-glycan degradation.</text>
</comment>
<dbReference type="Pfam" id="PF16923">
    <property type="entry name" value="Glyco_hydro_63N"/>
    <property type="match status" value="1"/>
</dbReference>
<evidence type="ECO:0000256" key="8">
    <source>
        <dbReference type="ARBA" id="ARBA00022989"/>
    </source>
</evidence>
<dbReference type="InterPro" id="IPR004888">
    <property type="entry name" value="Glycoside_hydrolase_63"/>
</dbReference>
<comment type="function">
    <text evidence="14">In the context of N-glycan degradation, cleaves the distal alpha 1,2-linked glucose residue from the Glc(3)Man(9)GlcNAc(2) oligosaccharide precursor in a highly specific manner.</text>
</comment>
<feature type="transmembrane region" description="Helical" evidence="16">
    <location>
        <begin position="36"/>
        <end position="54"/>
    </location>
</feature>
<keyword evidence="11 16" id="KW-0326">Glycosidase</keyword>
<dbReference type="Gene3D" id="2.70.98.110">
    <property type="entry name" value="Glycosyl hydrolase family 63, N-terminal domain"/>
    <property type="match status" value="1"/>
</dbReference>
<evidence type="ECO:0000256" key="17">
    <source>
        <dbReference type="SAM" id="MobiDB-lite"/>
    </source>
</evidence>
<feature type="region of interest" description="Disordered" evidence="17">
    <location>
        <begin position="629"/>
        <end position="652"/>
    </location>
</feature>
<reference evidence="18" key="1">
    <citation type="submission" date="2022-03" db="EMBL/GenBank/DDBJ databases">
        <authorList>
            <person name="Martin C."/>
        </authorList>
    </citation>
    <scope>NUCLEOTIDE SEQUENCE</scope>
</reference>
<evidence type="ECO:0000256" key="5">
    <source>
        <dbReference type="ARBA" id="ARBA00022801"/>
    </source>
</evidence>
<keyword evidence="9 16" id="KW-0472">Membrane</keyword>
<accession>A0A8J1T5R2</accession>
<evidence type="ECO:0000256" key="3">
    <source>
        <dbReference type="ARBA" id="ARBA00010833"/>
    </source>
</evidence>
<keyword evidence="7" id="KW-0735">Signal-anchor</keyword>
<dbReference type="AlphaFoldDB" id="A0A8J1T5R2"/>
<evidence type="ECO:0000256" key="15">
    <source>
        <dbReference type="ARBA" id="ARBA00073940"/>
    </source>
</evidence>
<dbReference type="GO" id="GO:0006487">
    <property type="term" value="P:protein N-linked glycosylation"/>
    <property type="evidence" value="ECO:0007669"/>
    <property type="project" value="UniProtKB-UniRule"/>
</dbReference>
<dbReference type="InterPro" id="IPR031335">
    <property type="entry name" value="Glyco_hydro_63_C"/>
</dbReference>
<comment type="catalytic activity">
    <reaction evidence="13">
        <text>N(4)-(alpha-D-Glc-(1-&gt;2)-alpha-D-Glc-(1-&gt;3)-alpha-D-Glc-(1-&gt;3)-alpha-D-Man-(1-&gt;2)-alpha-D-Man-(1-&gt;2)-alpha-D-Man-(1-&gt;3)-[alpha-D-Man-(1-&gt;2)-alpha-D-Man-(1-&gt;3)-[alpha-D-Man-(1-&gt;2)-alpha-D-Man-(1-&gt;6)]-alpha-D-Man-(1-&gt;6)]-beta-D-Man-(1-&gt;4)-beta-D-GlcNAc-(1-&gt;4)-beta-D-GlcNAc)-L-asparaginyl-[protein] + H2O = N(4)-(alpha-D-Glc-(1-&gt;3)-alpha-D-Glc-(1-&gt;3)-alpha-D-Man-(1-&gt;2)-alpha-D-Man-(1-&gt;2)-alpha-D-Man-(1-&gt;3)-[alpha-D-Man-(1-&gt;2)-alpha-D-Man-(1-&gt;3)-[alpha-D-Man-(1-&gt;2)-alpha-D-Man-(1-&gt;6)]-alpha-D-Man-(1-&gt;6)]-beta-D-Man-(1-&gt;4)-beta-D-GlcNAc-(1-&gt;4)-beta-D-GlcNAc)-L-asparaginyl-[protein] + beta-D-glucose</text>
        <dbReference type="Rhea" id="RHEA:55988"/>
        <dbReference type="Rhea" id="RHEA-COMP:12806"/>
        <dbReference type="Rhea" id="RHEA-COMP:14355"/>
        <dbReference type="ChEBI" id="CHEBI:15377"/>
        <dbReference type="ChEBI" id="CHEBI:15903"/>
        <dbReference type="ChEBI" id="CHEBI:59082"/>
        <dbReference type="ChEBI" id="CHEBI:132537"/>
        <dbReference type="EC" id="3.2.1.106"/>
    </reaction>
    <physiologicalReaction direction="left-to-right" evidence="13">
        <dbReference type="Rhea" id="RHEA:55989"/>
    </physiologicalReaction>
</comment>